<comment type="caution">
    <text evidence="3">The sequence shown here is derived from an EMBL/GenBank/DDBJ whole genome shotgun (WGS) entry which is preliminary data.</text>
</comment>
<sequence>MKKLLLLVSLSIFLSLGLSACGNNGAQKEESAPKKAESASKKEDAGKEKKKTSIKFPDKELGKGRFILRTESGSSENGNIPFMYREKDELTPFIGFEAWEFDDSKLSYIYIDDALNLKTKFSDIQTFLDLTAASEYEVGTHEIKVVQFDNDKETGKVVTYKTAKYEIKSK</sequence>
<reference evidence="3 4" key="1">
    <citation type="submission" date="2016-10" db="EMBL/GenBank/DDBJ databases">
        <authorList>
            <person name="Varghese N."/>
            <person name="Submissions S."/>
        </authorList>
    </citation>
    <scope>NUCLEOTIDE SEQUENCE [LARGE SCALE GENOMIC DNA]</scope>
    <source>
        <strain evidence="3 4">ATCC 49954</strain>
    </source>
</reference>
<dbReference type="Proteomes" id="UP000183610">
    <property type="component" value="Unassembled WGS sequence"/>
</dbReference>
<name>A0AAX2DT14_LISIV</name>
<dbReference type="RefSeq" id="WP_003718778.1">
    <property type="nucleotide sequence ID" value="NZ_FNMX01000017.1"/>
</dbReference>
<accession>A0AAX2DT14</accession>
<feature type="region of interest" description="Disordered" evidence="1">
    <location>
        <begin position="23"/>
        <end position="54"/>
    </location>
</feature>
<protein>
    <recommendedName>
        <fullName evidence="5">Lipoprotein</fullName>
    </recommendedName>
</protein>
<feature type="compositionally biased region" description="Basic and acidic residues" evidence="1">
    <location>
        <begin position="27"/>
        <end position="47"/>
    </location>
</feature>
<feature type="signal peptide" evidence="2">
    <location>
        <begin position="1"/>
        <end position="20"/>
    </location>
</feature>
<evidence type="ECO:0000313" key="4">
    <source>
        <dbReference type="Proteomes" id="UP000183610"/>
    </source>
</evidence>
<proteinExistence type="predicted"/>
<feature type="chain" id="PRO_5043813583" description="Lipoprotein" evidence="2">
    <location>
        <begin position="21"/>
        <end position="170"/>
    </location>
</feature>
<dbReference type="PROSITE" id="PS51257">
    <property type="entry name" value="PROKAR_LIPOPROTEIN"/>
    <property type="match status" value="1"/>
</dbReference>
<evidence type="ECO:0000256" key="2">
    <source>
        <dbReference type="SAM" id="SignalP"/>
    </source>
</evidence>
<evidence type="ECO:0008006" key="5">
    <source>
        <dbReference type="Google" id="ProtNLM"/>
    </source>
</evidence>
<organism evidence="3 4">
    <name type="scientific">Listeria ivanovii</name>
    <dbReference type="NCBI Taxonomy" id="1638"/>
    <lineage>
        <taxon>Bacteria</taxon>
        <taxon>Bacillati</taxon>
        <taxon>Bacillota</taxon>
        <taxon>Bacilli</taxon>
        <taxon>Bacillales</taxon>
        <taxon>Listeriaceae</taxon>
        <taxon>Listeria</taxon>
    </lineage>
</organism>
<evidence type="ECO:0000256" key="1">
    <source>
        <dbReference type="SAM" id="MobiDB-lite"/>
    </source>
</evidence>
<evidence type="ECO:0000313" key="3">
    <source>
        <dbReference type="EMBL" id="SDX33679.1"/>
    </source>
</evidence>
<keyword evidence="2" id="KW-0732">Signal</keyword>
<dbReference type="EMBL" id="FNMX01000017">
    <property type="protein sequence ID" value="SDX33679.1"/>
    <property type="molecule type" value="Genomic_DNA"/>
</dbReference>
<gene>
    <name evidence="3" type="ORF">SAMN05421782_11716</name>
</gene>
<dbReference type="AlphaFoldDB" id="A0AAX2DT14"/>